<dbReference type="STRING" id="1122214.Mame_01812"/>
<dbReference type="NCBIfam" id="NF003816">
    <property type="entry name" value="PRK05406.1-5"/>
    <property type="match status" value="1"/>
</dbReference>
<sequence>MRVIDINSDLGEGFGPYRIADDEALLSIVSSANIACGFHAGDPLIMDETVRIAVRNGVDIGAHVGFADRMGFGRRQIPMDSRELETMLLYQLGALQAIAGAHGRKVSHVSAHGALGNMSFVDPALAASLIRSYKAFDPEMIVVTLPNTEAERAARKAGMRVACLFLADRAYDDAGRLVARNVDGAVIADPKAIARRVTQAIVEGTIDTIEGNTIRTQVHSILVHSDTPKAVDLGQSIRAAVETAGFTVSGLRQHPDL</sequence>
<organism evidence="1 2">
    <name type="scientific">Martelella mediterranea DSM 17316</name>
    <dbReference type="NCBI Taxonomy" id="1122214"/>
    <lineage>
        <taxon>Bacteria</taxon>
        <taxon>Pseudomonadati</taxon>
        <taxon>Pseudomonadota</taxon>
        <taxon>Alphaproteobacteria</taxon>
        <taxon>Hyphomicrobiales</taxon>
        <taxon>Aurantimonadaceae</taxon>
        <taxon>Martelella</taxon>
    </lineage>
</organism>
<dbReference type="GO" id="GO:0005975">
    <property type="term" value="P:carbohydrate metabolic process"/>
    <property type="evidence" value="ECO:0007669"/>
    <property type="project" value="InterPro"/>
</dbReference>
<dbReference type="Gene3D" id="3.20.20.370">
    <property type="entry name" value="Glycoside hydrolase/deacetylase"/>
    <property type="match status" value="1"/>
</dbReference>
<protein>
    <submittedName>
        <fullName evidence="1">LamB/YcsF family protein</fullName>
    </submittedName>
</protein>
<evidence type="ECO:0000313" key="1">
    <source>
        <dbReference type="EMBL" id="AQZ51156.1"/>
    </source>
</evidence>
<dbReference type="InterPro" id="IPR005501">
    <property type="entry name" value="LamB/YcsF/PxpA-like"/>
</dbReference>
<dbReference type="SUPFAM" id="SSF88713">
    <property type="entry name" value="Glycoside hydrolase/deacetylase"/>
    <property type="match status" value="1"/>
</dbReference>
<dbReference type="CDD" id="cd10787">
    <property type="entry name" value="LamB_YcsF_like"/>
    <property type="match status" value="1"/>
</dbReference>
<dbReference type="EMBL" id="CP020330">
    <property type="protein sequence ID" value="AQZ51156.1"/>
    <property type="molecule type" value="Genomic_DNA"/>
</dbReference>
<keyword evidence="2" id="KW-1185">Reference proteome</keyword>
<dbReference type="NCBIfam" id="NF003814">
    <property type="entry name" value="PRK05406.1-3"/>
    <property type="match status" value="1"/>
</dbReference>
<dbReference type="AlphaFoldDB" id="A0A1U9Z0C9"/>
<dbReference type="RefSeq" id="WP_018067822.1">
    <property type="nucleotide sequence ID" value="NZ_AQWH01000059.1"/>
</dbReference>
<accession>A0A1U9Z0C9</accession>
<dbReference type="Pfam" id="PF03746">
    <property type="entry name" value="LamB_YcsF"/>
    <property type="match status" value="1"/>
</dbReference>
<name>A0A1U9Z0C9_9HYPH</name>
<dbReference type="Proteomes" id="UP000191135">
    <property type="component" value="Chromosome"/>
</dbReference>
<evidence type="ECO:0000313" key="2">
    <source>
        <dbReference type="Proteomes" id="UP000191135"/>
    </source>
</evidence>
<reference evidence="1 2" key="1">
    <citation type="submission" date="2017-03" db="EMBL/GenBank/DDBJ databases">
        <title>Foreign affairs: Plasmid Transfer between Roseobacters and Rhizobia.</title>
        <authorList>
            <person name="Bartling P."/>
            <person name="Bunk B."/>
            <person name="Overmann J."/>
            <person name="Brinkmann H."/>
            <person name="Petersen J."/>
        </authorList>
    </citation>
    <scope>NUCLEOTIDE SEQUENCE [LARGE SCALE GENOMIC DNA]</scope>
    <source>
        <strain evidence="1 2">MACL11</strain>
    </source>
</reference>
<dbReference type="PANTHER" id="PTHR30292:SF0">
    <property type="entry name" value="5-OXOPROLINASE SUBUNIT A"/>
    <property type="match status" value="1"/>
</dbReference>
<dbReference type="PANTHER" id="PTHR30292">
    <property type="entry name" value="UNCHARACTERIZED PROTEIN YBGL-RELATED"/>
    <property type="match status" value="1"/>
</dbReference>
<gene>
    <name evidence="1" type="ORF">Mame_01812</name>
</gene>
<dbReference type="KEGG" id="mmed:Mame_01812"/>
<dbReference type="OrthoDB" id="9773478at2"/>
<dbReference type="InterPro" id="IPR011330">
    <property type="entry name" value="Glyco_hydro/deAcase_b/a-brl"/>
</dbReference>
<dbReference type="eggNOG" id="COG1540">
    <property type="taxonomic scope" value="Bacteria"/>
</dbReference>
<proteinExistence type="predicted"/>